<dbReference type="InterPro" id="IPR028081">
    <property type="entry name" value="Leu-bd"/>
</dbReference>
<dbReference type="Proteomes" id="UP000246145">
    <property type="component" value="Unassembled WGS sequence"/>
</dbReference>
<evidence type="ECO:0000313" key="6">
    <source>
        <dbReference type="Proteomes" id="UP000246145"/>
    </source>
</evidence>
<gene>
    <name evidence="5" type="ORF">C7440_0652</name>
</gene>
<feature type="domain" description="Leucine-binding protein" evidence="4">
    <location>
        <begin position="23"/>
        <end position="374"/>
    </location>
</feature>
<dbReference type="SUPFAM" id="SSF53822">
    <property type="entry name" value="Periplasmic binding protein-like I"/>
    <property type="match status" value="1"/>
</dbReference>
<feature type="signal peptide" evidence="3">
    <location>
        <begin position="1"/>
        <end position="21"/>
    </location>
</feature>
<accession>A0A2U1CQT2</accession>
<dbReference type="EMBL" id="QEKO01000001">
    <property type="protein sequence ID" value="PVY68260.1"/>
    <property type="molecule type" value="Genomic_DNA"/>
</dbReference>
<evidence type="ECO:0000259" key="4">
    <source>
        <dbReference type="Pfam" id="PF13458"/>
    </source>
</evidence>
<dbReference type="AlphaFoldDB" id="A0A2U1CQT2"/>
<comment type="caution">
    <text evidence="5">The sequence shown here is derived from an EMBL/GenBank/DDBJ whole genome shotgun (WGS) entry which is preliminary data.</text>
</comment>
<evidence type="ECO:0000256" key="2">
    <source>
        <dbReference type="ARBA" id="ARBA00022729"/>
    </source>
</evidence>
<keyword evidence="6" id="KW-1185">Reference proteome</keyword>
<reference evidence="5 6" key="1">
    <citation type="submission" date="2018-04" db="EMBL/GenBank/DDBJ databases">
        <title>Genomic Encyclopedia of Type Strains, Phase IV (KMG-IV): sequencing the most valuable type-strain genomes for metagenomic binning, comparative biology and taxonomic classification.</title>
        <authorList>
            <person name="Goeker M."/>
        </authorList>
    </citation>
    <scope>NUCLEOTIDE SEQUENCE [LARGE SCALE GENOMIC DNA]</scope>
    <source>
        <strain evidence="5 6">DSM 10065</strain>
    </source>
</reference>
<evidence type="ECO:0000313" key="5">
    <source>
        <dbReference type="EMBL" id="PVY68260.1"/>
    </source>
</evidence>
<dbReference type="PANTHER" id="PTHR30483">
    <property type="entry name" value="LEUCINE-SPECIFIC-BINDING PROTEIN"/>
    <property type="match status" value="1"/>
</dbReference>
<feature type="chain" id="PRO_5015588518" evidence="3">
    <location>
        <begin position="22"/>
        <end position="386"/>
    </location>
</feature>
<dbReference type="CDD" id="cd06333">
    <property type="entry name" value="PBP1_ABC_RPA1789-like"/>
    <property type="match status" value="1"/>
</dbReference>
<protein>
    <submittedName>
        <fullName evidence="5">Branched-chain amino acid transport system substrate-binding protein</fullName>
    </submittedName>
</protein>
<keyword evidence="2 3" id="KW-0732">Signal</keyword>
<comment type="similarity">
    <text evidence="1">Belongs to the leucine-binding protein family.</text>
</comment>
<dbReference type="Pfam" id="PF13458">
    <property type="entry name" value="Peripla_BP_6"/>
    <property type="match status" value="1"/>
</dbReference>
<organism evidence="5 6">
    <name type="scientific">Pusillimonas noertemannii</name>
    <dbReference type="NCBI Taxonomy" id="305977"/>
    <lineage>
        <taxon>Bacteria</taxon>
        <taxon>Pseudomonadati</taxon>
        <taxon>Pseudomonadota</taxon>
        <taxon>Betaproteobacteria</taxon>
        <taxon>Burkholderiales</taxon>
        <taxon>Alcaligenaceae</taxon>
        <taxon>Pusillimonas</taxon>
    </lineage>
</organism>
<dbReference type="InterPro" id="IPR028082">
    <property type="entry name" value="Peripla_BP_I"/>
</dbReference>
<evidence type="ECO:0000256" key="3">
    <source>
        <dbReference type="SAM" id="SignalP"/>
    </source>
</evidence>
<sequence>MKLKNLLAAVCLAGLTGTVFAQTLKIGVTIPKTGPAASLGAGAANSISIWPETAGGVPLEITILDDASDPTGAVANVHKLLSQNNADVIVGSSITPSTLAMLDVVGAKQVPLISLASSTRIVDPVEGSRKWAFKVVANDSIWVGSVLEHMQANGVKTLGFIGFSDALGESWLTELQREASNHGVSIEAIERFNPRDTSVNAQVVKLLAAKVDAVLVGSSGTPSVLPALTLRNRGYKGKIYLTSGAGNHDVLRVGGAALNGVFLPVGRALIWKDLPDSDPFKKGLSEFAQKYEAKFGENSIDLFAAQAYDAYTLLDKAVPSALTQGKPGTSEFREALRDALENLKDVYANAGVYNFSPTDHSGLDKRASVMAEIKNGKFVPVAGGRH</sequence>
<evidence type="ECO:0000256" key="1">
    <source>
        <dbReference type="ARBA" id="ARBA00010062"/>
    </source>
</evidence>
<dbReference type="RefSeq" id="WP_116517453.1">
    <property type="nucleotide sequence ID" value="NZ_JACCEX010000001.1"/>
</dbReference>
<dbReference type="PANTHER" id="PTHR30483:SF38">
    <property type="entry name" value="BLR7848 PROTEIN"/>
    <property type="match status" value="1"/>
</dbReference>
<dbReference type="OrthoDB" id="5290698at2"/>
<dbReference type="InterPro" id="IPR051010">
    <property type="entry name" value="BCAA_transport"/>
</dbReference>
<dbReference type="Gene3D" id="3.40.50.2300">
    <property type="match status" value="2"/>
</dbReference>
<proteinExistence type="inferred from homology"/>
<name>A0A2U1CQT2_9BURK</name>